<keyword evidence="3" id="KW-1003">Cell membrane</keyword>
<dbReference type="FunFam" id="3.40.50.300:FF:000182">
    <property type="entry name" value="ras-related protein Rap-1b"/>
    <property type="match status" value="1"/>
</dbReference>
<feature type="compositionally biased region" description="Basic and acidic residues" evidence="11">
    <location>
        <begin position="321"/>
        <end position="336"/>
    </location>
</feature>
<feature type="chain" id="PRO_5041671583" description="Ras-related protein Rap-1b" evidence="13">
    <location>
        <begin position="20"/>
        <end position="526"/>
    </location>
</feature>
<dbReference type="PROSITE" id="PS51421">
    <property type="entry name" value="RAS"/>
    <property type="match status" value="1"/>
</dbReference>
<keyword evidence="5" id="KW-0378">Hydrolase</keyword>
<keyword evidence="16" id="KW-1185">Reference proteome</keyword>
<comment type="subcellular location">
    <subcellularLocation>
        <location evidence="1">Cell membrane</location>
    </subcellularLocation>
</comment>
<dbReference type="SMART" id="SM00175">
    <property type="entry name" value="RAB"/>
    <property type="match status" value="1"/>
</dbReference>
<dbReference type="GO" id="GO:0005886">
    <property type="term" value="C:plasma membrane"/>
    <property type="evidence" value="ECO:0007669"/>
    <property type="project" value="UniProtKB-SubCell"/>
</dbReference>
<dbReference type="Gene3D" id="3.40.50.300">
    <property type="entry name" value="P-loop containing nucleotide triphosphate hydrolases"/>
    <property type="match status" value="1"/>
</dbReference>
<accession>A0AA88Q3E8</accession>
<dbReference type="SMART" id="SM00409">
    <property type="entry name" value="IG"/>
    <property type="match status" value="1"/>
</dbReference>
<protein>
    <recommendedName>
        <fullName evidence="10">Ras-related protein Rap-1b</fullName>
        <ecNumber evidence="2">3.6.5.2</ecNumber>
    </recommendedName>
</protein>
<evidence type="ECO:0000256" key="3">
    <source>
        <dbReference type="ARBA" id="ARBA00022475"/>
    </source>
</evidence>
<dbReference type="SMART" id="SM00176">
    <property type="entry name" value="RAN"/>
    <property type="match status" value="1"/>
</dbReference>
<sequence>MKALLKILCVFIVLTGVLMKSGDVYVRTVGETVEIKCPYSDDHKYTPKYFCRHPCKTSNHVLISSGKTDQTVSDGRYSLIDIVSGRSFTVYIKHLSLTDSGVYYCGLSQWFSDTLKKVTLSVRPAASVNRSTNTSENTHVTSIWTTALTLAVTSNKSSSYEQFSATSPTVQSKGPLDKNLKISVPVVCAGVLVLLAFCVLVALVSLCRKRSDLKSKCLKPPVPENPVQESPDQTVGDVYHLYDEIVTEYSLVGNRPSCDYSEITVQSSVSTPPINSSVYVTTVCVGVLSFLVLWILVSLVCISKRKSDGKSKYTAQPDFNQRSESERAAERRDTASIERPTMREYKLVVLGSGGVGKSALTVQFVQGIFVEKYDPTIEDSYRKQVEVDGQQCMLEILDTAGTEQFTAMRDLYMKNGQGFALVYSITAQSTFNDLQDLREQILRVKDTEDVPMILVGNKCDLEDERVVGKEQGQNLARQWSNCAFLESSAKSKINVNEIFYDLVRQINRKTPVEKKRAKKKSNCILL</sequence>
<dbReference type="AlphaFoldDB" id="A0AA88Q3E8"/>
<evidence type="ECO:0000256" key="5">
    <source>
        <dbReference type="ARBA" id="ARBA00022801"/>
    </source>
</evidence>
<dbReference type="GO" id="GO:0005525">
    <property type="term" value="F:GTP binding"/>
    <property type="evidence" value="ECO:0007669"/>
    <property type="project" value="UniProtKB-KW"/>
</dbReference>
<evidence type="ECO:0000313" key="15">
    <source>
        <dbReference type="EMBL" id="KAK2898656.1"/>
    </source>
</evidence>
<feature type="domain" description="Immunoglobulin" evidence="14">
    <location>
        <begin position="22"/>
        <end position="123"/>
    </location>
</feature>
<keyword evidence="12" id="KW-0472">Membrane</keyword>
<dbReference type="InterPro" id="IPR013783">
    <property type="entry name" value="Ig-like_fold"/>
</dbReference>
<organism evidence="15 16">
    <name type="scientific">Cirrhinus molitorella</name>
    <name type="common">mud carp</name>
    <dbReference type="NCBI Taxonomy" id="172907"/>
    <lineage>
        <taxon>Eukaryota</taxon>
        <taxon>Metazoa</taxon>
        <taxon>Chordata</taxon>
        <taxon>Craniata</taxon>
        <taxon>Vertebrata</taxon>
        <taxon>Euteleostomi</taxon>
        <taxon>Actinopterygii</taxon>
        <taxon>Neopterygii</taxon>
        <taxon>Teleostei</taxon>
        <taxon>Ostariophysi</taxon>
        <taxon>Cypriniformes</taxon>
        <taxon>Cyprinidae</taxon>
        <taxon>Labeoninae</taxon>
        <taxon>Labeonini</taxon>
        <taxon>Cirrhinus</taxon>
    </lineage>
</organism>
<reference evidence="15" key="1">
    <citation type="submission" date="2023-08" db="EMBL/GenBank/DDBJ databases">
        <title>Chromosome-level Genome Assembly of mud carp (Cirrhinus molitorella).</title>
        <authorList>
            <person name="Liu H."/>
        </authorList>
    </citation>
    <scope>NUCLEOTIDE SEQUENCE</scope>
    <source>
        <strain evidence="15">Prfri</strain>
        <tissue evidence="15">Muscle</tissue>
    </source>
</reference>
<keyword evidence="4" id="KW-0547">Nucleotide-binding</keyword>
<dbReference type="Proteomes" id="UP001187343">
    <property type="component" value="Unassembled WGS sequence"/>
</dbReference>
<dbReference type="InterPro" id="IPR001806">
    <property type="entry name" value="Small_GTPase"/>
</dbReference>
<evidence type="ECO:0000256" key="11">
    <source>
        <dbReference type="SAM" id="MobiDB-lite"/>
    </source>
</evidence>
<dbReference type="InterPro" id="IPR005225">
    <property type="entry name" value="Small_GTP-bd"/>
</dbReference>
<keyword evidence="6" id="KW-0342">GTP-binding</keyword>
<evidence type="ECO:0000256" key="10">
    <source>
        <dbReference type="ARBA" id="ARBA00069992"/>
    </source>
</evidence>
<evidence type="ECO:0000256" key="9">
    <source>
        <dbReference type="ARBA" id="ARBA00059857"/>
    </source>
</evidence>
<comment type="caution">
    <text evidence="15">The sequence shown here is derived from an EMBL/GenBank/DDBJ whole genome shotgun (WGS) entry which is preliminary data.</text>
</comment>
<keyword evidence="12" id="KW-0812">Transmembrane</keyword>
<dbReference type="InterPro" id="IPR027417">
    <property type="entry name" value="P-loop_NTPase"/>
</dbReference>
<feature type="transmembrane region" description="Helical" evidence="12">
    <location>
        <begin position="278"/>
        <end position="297"/>
    </location>
</feature>
<feature type="transmembrane region" description="Helical" evidence="12">
    <location>
        <begin position="182"/>
        <end position="206"/>
    </location>
</feature>
<evidence type="ECO:0000256" key="8">
    <source>
        <dbReference type="ARBA" id="ARBA00048098"/>
    </source>
</evidence>
<dbReference type="GO" id="GO:0003925">
    <property type="term" value="F:G protein activity"/>
    <property type="evidence" value="ECO:0007669"/>
    <property type="project" value="UniProtKB-EC"/>
</dbReference>
<name>A0AA88Q3E8_9TELE</name>
<dbReference type="NCBIfam" id="TIGR00231">
    <property type="entry name" value="small_GTP"/>
    <property type="match status" value="1"/>
</dbReference>
<keyword evidence="7" id="KW-0636">Prenylation</keyword>
<evidence type="ECO:0000256" key="4">
    <source>
        <dbReference type="ARBA" id="ARBA00022741"/>
    </source>
</evidence>
<dbReference type="GO" id="GO:0032486">
    <property type="term" value="P:Rap protein signal transduction"/>
    <property type="evidence" value="ECO:0007669"/>
    <property type="project" value="InterPro"/>
</dbReference>
<evidence type="ECO:0000256" key="2">
    <source>
        <dbReference type="ARBA" id="ARBA00011984"/>
    </source>
</evidence>
<evidence type="ECO:0000313" key="16">
    <source>
        <dbReference type="Proteomes" id="UP001187343"/>
    </source>
</evidence>
<dbReference type="PANTHER" id="PTHR24070">
    <property type="entry name" value="RAS, DI-RAS, AND RHEB FAMILY MEMBERS OF SMALL GTPASE SUPERFAMILY"/>
    <property type="match status" value="1"/>
</dbReference>
<dbReference type="Pfam" id="PF00071">
    <property type="entry name" value="Ras"/>
    <property type="match status" value="1"/>
</dbReference>
<evidence type="ECO:0000256" key="6">
    <source>
        <dbReference type="ARBA" id="ARBA00023134"/>
    </source>
</evidence>
<dbReference type="EC" id="3.6.5.2" evidence="2"/>
<dbReference type="PROSITE" id="PS51419">
    <property type="entry name" value="RAB"/>
    <property type="match status" value="1"/>
</dbReference>
<dbReference type="InterPro" id="IPR036179">
    <property type="entry name" value="Ig-like_dom_sf"/>
</dbReference>
<comment type="catalytic activity">
    <reaction evidence="8">
        <text>GTP + H2O = GDP + phosphate + H(+)</text>
        <dbReference type="Rhea" id="RHEA:19669"/>
        <dbReference type="ChEBI" id="CHEBI:15377"/>
        <dbReference type="ChEBI" id="CHEBI:15378"/>
        <dbReference type="ChEBI" id="CHEBI:37565"/>
        <dbReference type="ChEBI" id="CHEBI:43474"/>
        <dbReference type="ChEBI" id="CHEBI:58189"/>
        <dbReference type="EC" id="3.6.5.2"/>
    </reaction>
</comment>
<dbReference type="SMART" id="SM00173">
    <property type="entry name" value="RAS"/>
    <property type="match status" value="1"/>
</dbReference>
<evidence type="ECO:0000256" key="7">
    <source>
        <dbReference type="ARBA" id="ARBA00023289"/>
    </source>
</evidence>
<evidence type="ECO:0000256" key="12">
    <source>
        <dbReference type="SAM" id="Phobius"/>
    </source>
</evidence>
<dbReference type="PRINTS" id="PR00449">
    <property type="entry name" value="RASTRNSFRMNG"/>
</dbReference>
<dbReference type="InterPro" id="IPR003599">
    <property type="entry name" value="Ig_sub"/>
</dbReference>
<dbReference type="SMART" id="SM00174">
    <property type="entry name" value="RHO"/>
    <property type="match status" value="1"/>
</dbReference>
<dbReference type="Gene3D" id="2.60.40.10">
    <property type="entry name" value="Immunoglobulins"/>
    <property type="match status" value="1"/>
</dbReference>
<dbReference type="InterPro" id="IPR020849">
    <property type="entry name" value="Small_GTPase_Ras-type"/>
</dbReference>
<evidence type="ECO:0000256" key="1">
    <source>
        <dbReference type="ARBA" id="ARBA00004236"/>
    </source>
</evidence>
<dbReference type="InterPro" id="IPR038851">
    <property type="entry name" value="Rap1"/>
</dbReference>
<dbReference type="InterPro" id="IPR013106">
    <property type="entry name" value="Ig_V-set"/>
</dbReference>
<feature type="region of interest" description="Disordered" evidence="11">
    <location>
        <begin position="309"/>
        <end position="336"/>
    </location>
</feature>
<dbReference type="Pfam" id="PF07686">
    <property type="entry name" value="V-set"/>
    <property type="match status" value="1"/>
</dbReference>
<evidence type="ECO:0000256" key="13">
    <source>
        <dbReference type="SAM" id="SignalP"/>
    </source>
</evidence>
<dbReference type="PROSITE" id="PS51420">
    <property type="entry name" value="RHO"/>
    <property type="match status" value="1"/>
</dbReference>
<evidence type="ECO:0000259" key="14">
    <source>
        <dbReference type="SMART" id="SM00409"/>
    </source>
</evidence>
<dbReference type="EMBL" id="JAUYZG010000009">
    <property type="protein sequence ID" value="KAK2898656.1"/>
    <property type="molecule type" value="Genomic_DNA"/>
</dbReference>
<keyword evidence="13" id="KW-0732">Signal</keyword>
<keyword evidence="12" id="KW-1133">Transmembrane helix</keyword>
<dbReference type="CDD" id="cd04175">
    <property type="entry name" value="Rap1"/>
    <property type="match status" value="1"/>
</dbReference>
<dbReference type="SUPFAM" id="SSF52540">
    <property type="entry name" value="P-loop containing nucleoside triphosphate hydrolases"/>
    <property type="match status" value="1"/>
</dbReference>
<proteinExistence type="predicted"/>
<keyword evidence="7" id="KW-0449">Lipoprotein</keyword>
<gene>
    <name evidence="15" type="ORF">Q8A67_010074</name>
</gene>
<dbReference type="SUPFAM" id="SSF48726">
    <property type="entry name" value="Immunoglobulin"/>
    <property type="match status" value="1"/>
</dbReference>
<comment type="function">
    <text evidence="9">Probable GTP-binding protein that possesses GTPase activity. May play a role in endothelial cell polarity and endothelial barrier function.</text>
</comment>
<feature type="signal peptide" evidence="13">
    <location>
        <begin position="1"/>
        <end position="19"/>
    </location>
</feature>